<proteinExistence type="predicted"/>
<dbReference type="STRING" id="52838.A0A4S8IH85"/>
<dbReference type="InterPro" id="IPR051343">
    <property type="entry name" value="G-type_lectin_kinases/EP1-like"/>
</dbReference>
<dbReference type="FunFam" id="2.90.10.10:FF:000013">
    <property type="entry name" value="G-type lectin S-receptor-like serine/threonine-protein kinase LECRK1"/>
    <property type="match status" value="1"/>
</dbReference>
<accession>A0A4S8IH85</accession>
<comment type="caution">
    <text evidence="6">The sequence shown here is derived from an EMBL/GenBank/DDBJ whole genome shotgun (WGS) entry which is preliminary data.</text>
</comment>
<dbReference type="InterPro" id="IPR036426">
    <property type="entry name" value="Bulb-type_lectin_dom_sf"/>
</dbReference>
<dbReference type="Pfam" id="PF01453">
    <property type="entry name" value="B_lectin"/>
    <property type="match status" value="1"/>
</dbReference>
<dbReference type="AlphaFoldDB" id="A0A4S8IH85"/>
<dbReference type="PANTHER" id="PTHR47976">
    <property type="entry name" value="G-TYPE LECTIN S-RECEPTOR-LIKE SERINE/THREONINE-PROTEIN KINASE SD2-5"/>
    <property type="match status" value="1"/>
</dbReference>
<dbReference type="InterPro" id="IPR001480">
    <property type="entry name" value="Bulb-type_lectin_dom"/>
</dbReference>
<dbReference type="PROSITE" id="PS50948">
    <property type="entry name" value="PAN"/>
    <property type="match status" value="1"/>
</dbReference>
<feature type="domain" description="Apple" evidence="5">
    <location>
        <begin position="346"/>
        <end position="423"/>
    </location>
</feature>
<protein>
    <recommendedName>
        <fullName evidence="8">Bulb-type lectin domain-containing protein</fullName>
    </recommendedName>
</protein>
<keyword evidence="7" id="KW-1185">Reference proteome</keyword>
<dbReference type="EMBL" id="PYDT01000010">
    <property type="protein sequence ID" value="THU47630.1"/>
    <property type="molecule type" value="Genomic_DNA"/>
</dbReference>
<dbReference type="Proteomes" id="UP000317650">
    <property type="component" value="Chromosome 9"/>
</dbReference>
<evidence type="ECO:0000259" key="4">
    <source>
        <dbReference type="PROSITE" id="PS50927"/>
    </source>
</evidence>
<evidence type="ECO:0000313" key="6">
    <source>
        <dbReference type="EMBL" id="THU47630.1"/>
    </source>
</evidence>
<evidence type="ECO:0000256" key="2">
    <source>
        <dbReference type="SAM" id="Phobius"/>
    </source>
</evidence>
<feature type="signal peptide" evidence="3">
    <location>
        <begin position="1"/>
        <end position="25"/>
    </location>
</feature>
<dbReference type="PROSITE" id="PS50927">
    <property type="entry name" value="BULB_LECTIN"/>
    <property type="match status" value="1"/>
</dbReference>
<keyword evidence="2" id="KW-1133">Transmembrane helix</keyword>
<dbReference type="PANTHER" id="PTHR47976:SF108">
    <property type="entry name" value="G-TYPE LECTIN S-RECEPTOR-LIKE SERINE_THREONINE-PROTEIN KINASE LECRK1"/>
    <property type="match status" value="1"/>
</dbReference>
<evidence type="ECO:0000313" key="7">
    <source>
        <dbReference type="Proteomes" id="UP000317650"/>
    </source>
</evidence>
<dbReference type="Gene3D" id="2.90.10.10">
    <property type="entry name" value="Bulb-type lectin domain"/>
    <property type="match status" value="2"/>
</dbReference>
<feature type="domain" description="Bulb-type lectin" evidence="4">
    <location>
        <begin position="31"/>
        <end position="149"/>
    </location>
</feature>
<evidence type="ECO:0000256" key="3">
    <source>
        <dbReference type="SAM" id="SignalP"/>
    </source>
</evidence>
<evidence type="ECO:0008006" key="8">
    <source>
        <dbReference type="Google" id="ProtNLM"/>
    </source>
</evidence>
<organism evidence="6 7">
    <name type="scientific">Musa balbisiana</name>
    <name type="common">Banana</name>
    <dbReference type="NCBI Taxonomy" id="52838"/>
    <lineage>
        <taxon>Eukaryota</taxon>
        <taxon>Viridiplantae</taxon>
        <taxon>Streptophyta</taxon>
        <taxon>Embryophyta</taxon>
        <taxon>Tracheophyta</taxon>
        <taxon>Spermatophyta</taxon>
        <taxon>Magnoliopsida</taxon>
        <taxon>Liliopsida</taxon>
        <taxon>Zingiberales</taxon>
        <taxon>Musaceae</taxon>
        <taxon>Musa</taxon>
    </lineage>
</organism>
<keyword evidence="1 3" id="KW-0732">Signal</keyword>
<keyword evidence="2" id="KW-0812">Transmembrane</keyword>
<dbReference type="SUPFAM" id="SSF51110">
    <property type="entry name" value="alpha-D-mannose-specific plant lectins"/>
    <property type="match status" value="2"/>
</dbReference>
<dbReference type="SMART" id="SM00108">
    <property type="entry name" value="B_lectin"/>
    <property type="match status" value="1"/>
</dbReference>
<sequence length="593" mass="65499">MASFVLFNHPCVLIMLLVFLGPSNAQRYQNISLGSSLTPLGRNTSWLSPSGDFAFGFRPLPTNSSMFLLAIWFEKISSKTMVWYANGDNPVEAGSKVELTTDGRLSLKDSTESEVWNAGITKASYAAMLDTGNFMLVNSQGSPRWQSFQVPSDTILPLQVLDLGSHLSAHLMDDDYSSGRFTLQVQTDGNLVLYTVAAPSGFQYDAYWASNTVGNGSQLVFNESGIYFAQRDNSTVVFTSSGVHSTQDFYQRATLDADGVFRHYIHPRNGITVGVWNDGWTPVAFQPPDICQVTNSGAGSGACGFNSYCRFNENQHVDCECPPQYSFLDADRKYRGCKPDFAAQSCESDASETQELYEFTVMTNVDWPSSDYEQYGSIDEEQCREECLADCFCAVAIYDDGNCNKKRLPLSIGRTGSYGNKKVLIKVPKVNQSESVPPCSIRQNKGKRTWILLGSLLLGASVFVLLTAILMVIYCTCSRKSRELQPASSLLDLVVEGDDQAISDMKRVERSVKVALWCIQEDPSLRPTMQKVTQMLDGSTAVPVPPDPSSYISSIQAACLEQTLFSLFDSLHNLVSRGARRRRCHFALVPLAL</sequence>
<evidence type="ECO:0000259" key="5">
    <source>
        <dbReference type="PROSITE" id="PS50948"/>
    </source>
</evidence>
<gene>
    <name evidence="6" type="ORF">C4D60_Mb09t17640</name>
</gene>
<dbReference type="CDD" id="cd00028">
    <property type="entry name" value="B_lectin"/>
    <property type="match status" value="1"/>
</dbReference>
<evidence type="ECO:0000256" key="1">
    <source>
        <dbReference type="ARBA" id="ARBA00022729"/>
    </source>
</evidence>
<keyword evidence="2" id="KW-0472">Membrane</keyword>
<feature type="transmembrane region" description="Helical" evidence="2">
    <location>
        <begin position="450"/>
        <end position="475"/>
    </location>
</feature>
<dbReference type="CDD" id="cd01098">
    <property type="entry name" value="PAN_AP_plant"/>
    <property type="match status" value="1"/>
</dbReference>
<feature type="chain" id="PRO_5020760163" description="Bulb-type lectin domain-containing protein" evidence="3">
    <location>
        <begin position="26"/>
        <end position="593"/>
    </location>
</feature>
<name>A0A4S8IH85_MUSBA</name>
<dbReference type="GO" id="GO:0051707">
    <property type="term" value="P:response to other organism"/>
    <property type="evidence" value="ECO:0007669"/>
    <property type="project" value="UniProtKB-ARBA"/>
</dbReference>
<dbReference type="InterPro" id="IPR003609">
    <property type="entry name" value="Pan_app"/>
</dbReference>
<reference evidence="6 7" key="1">
    <citation type="journal article" date="2019" name="Nat. Plants">
        <title>Genome sequencing of Musa balbisiana reveals subgenome evolution and function divergence in polyploid bananas.</title>
        <authorList>
            <person name="Yao X."/>
        </authorList>
    </citation>
    <scope>NUCLEOTIDE SEQUENCE [LARGE SCALE GENOMIC DNA]</scope>
    <source>
        <strain evidence="7">cv. DH-PKW</strain>
        <tissue evidence="6">Leaves</tissue>
    </source>
</reference>